<feature type="transmembrane region" description="Helical" evidence="2">
    <location>
        <begin position="40"/>
        <end position="58"/>
    </location>
</feature>
<protein>
    <recommendedName>
        <fullName evidence="3">Plastocyanin-like domain-containing protein</fullName>
    </recommendedName>
</protein>
<feature type="non-terminal residue" evidence="4">
    <location>
        <position position="1"/>
    </location>
</feature>
<dbReference type="GO" id="GO:0016491">
    <property type="term" value="F:oxidoreductase activity"/>
    <property type="evidence" value="ECO:0007669"/>
    <property type="project" value="TreeGrafter"/>
</dbReference>
<gene>
    <name evidence="4" type="ORF">UMN_2767_01</name>
</gene>
<dbReference type="InterPro" id="IPR008972">
    <property type="entry name" value="Cupredoxin"/>
</dbReference>
<comment type="similarity">
    <text evidence="1">Belongs to the multicopper oxidase family.</text>
</comment>
<dbReference type="PANTHER" id="PTHR11709:SF58">
    <property type="entry name" value="SKU5 SIMILAR 3"/>
    <property type="match status" value="1"/>
</dbReference>
<evidence type="ECO:0000256" key="1">
    <source>
        <dbReference type="ARBA" id="ARBA00010609"/>
    </source>
</evidence>
<evidence type="ECO:0000313" key="5">
    <source>
        <dbReference type="EMBL" id="AEX13437.1"/>
    </source>
</evidence>
<dbReference type="AlphaFoldDB" id="K7NQD6"/>
<accession>K7NQD6</accession>
<proteinExistence type="inferred from homology"/>
<dbReference type="Pfam" id="PF07732">
    <property type="entry name" value="Cu-oxidase_3"/>
    <property type="match status" value="1"/>
</dbReference>
<keyword evidence="2" id="KW-0472">Membrane</keyword>
<dbReference type="PANTHER" id="PTHR11709">
    <property type="entry name" value="MULTI-COPPER OXIDASE"/>
    <property type="match status" value="1"/>
</dbReference>
<dbReference type="SUPFAM" id="SSF49503">
    <property type="entry name" value="Cupredoxins"/>
    <property type="match status" value="1"/>
</dbReference>
<evidence type="ECO:0000256" key="2">
    <source>
        <dbReference type="SAM" id="Phobius"/>
    </source>
</evidence>
<evidence type="ECO:0000313" key="4">
    <source>
        <dbReference type="EMBL" id="AEX13436.1"/>
    </source>
</evidence>
<dbReference type="Gene3D" id="2.60.40.420">
    <property type="entry name" value="Cupredoxins - blue copper proteins"/>
    <property type="match status" value="1"/>
</dbReference>
<sequence>LDTHFAKCKFGVPKGFYHIPKLTFMQKACSKKKTTAMGEYRTLLLLVFVWVFFFREAYCGDPFVFYDWNVSYIEAAPLGVKQQMIAINGQFPGPLVNLTTNWNAVVNVLNNLDEPLLITWNGLQHRRNSWQDGVS</sequence>
<keyword evidence="2" id="KW-1133">Transmembrane helix</keyword>
<reference evidence="4" key="1">
    <citation type="submission" date="2011-11" db="EMBL/GenBank/DDBJ databases">
        <title>Nucleotide Diversity and Divergence in the Loblolly Pine Gene Space.</title>
        <authorList>
            <person name="Neale D.B."/>
            <person name="Wegrzyn J.L."/>
            <person name="Lee J.M."/>
            <person name="Eckert A.J."/>
            <person name="Liechty J.D."/>
            <person name="Stevens K.A."/>
            <person name="Langley C.H."/>
        </authorList>
    </citation>
    <scope>NUCLEOTIDE SEQUENCE</scope>
    <source>
        <strain evidence="5">3862</strain>
        <strain evidence="4">3866</strain>
        <tissue evidence="4">Megagametophyte</tissue>
    </source>
</reference>
<dbReference type="EMBL" id="JQ022486">
    <property type="protein sequence ID" value="AEX13436.1"/>
    <property type="molecule type" value="Genomic_DNA"/>
</dbReference>
<dbReference type="InterPro" id="IPR045087">
    <property type="entry name" value="Cu-oxidase_fam"/>
</dbReference>
<name>K7NQD6_PINTA</name>
<keyword evidence="2" id="KW-0812">Transmembrane</keyword>
<dbReference type="EMBL" id="JQ022487">
    <property type="protein sequence ID" value="AEX13437.1"/>
    <property type="molecule type" value="Genomic_DNA"/>
</dbReference>
<feature type="non-terminal residue" evidence="4">
    <location>
        <position position="135"/>
    </location>
</feature>
<dbReference type="InterPro" id="IPR011707">
    <property type="entry name" value="Cu-oxidase-like_N"/>
</dbReference>
<dbReference type="GO" id="GO:0005507">
    <property type="term" value="F:copper ion binding"/>
    <property type="evidence" value="ECO:0007669"/>
    <property type="project" value="InterPro"/>
</dbReference>
<organism evidence="4">
    <name type="scientific">Pinus taeda</name>
    <name type="common">Loblolly pine</name>
    <dbReference type="NCBI Taxonomy" id="3352"/>
    <lineage>
        <taxon>Eukaryota</taxon>
        <taxon>Viridiplantae</taxon>
        <taxon>Streptophyta</taxon>
        <taxon>Embryophyta</taxon>
        <taxon>Tracheophyta</taxon>
        <taxon>Spermatophyta</taxon>
        <taxon>Pinopsida</taxon>
        <taxon>Pinidae</taxon>
        <taxon>Conifers I</taxon>
        <taxon>Pinales</taxon>
        <taxon>Pinaceae</taxon>
        <taxon>Pinus</taxon>
        <taxon>Pinus subgen. Pinus</taxon>
    </lineage>
</organism>
<feature type="domain" description="Plastocyanin-like" evidence="3">
    <location>
        <begin position="70"/>
        <end position="134"/>
    </location>
</feature>
<evidence type="ECO:0000259" key="3">
    <source>
        <dbReference type="Pfam" id="PF07732"/>
    </source>
</evidence>